<dbReference type="InterPro" id="IPR027461">
    <property type="entry name" value="Carboxypeptidase_A_C_sf"/>
</dbReference>
<dbReference type="SUPFAM" id="SSF52317">
    <property type="entry name" value="Class I glutamine amidotransferase-like"/>
    <property type="match status" value="1"/>
</dbReference>
<dbReference type="GO" id="GO:0016787">
    <property type="term" value="F:hydrolase activity"/>
    <property type="evidence" value="ECO:0007669"/>
    <property type="project" value="UniProtKB-KW"/>
</dbReference>
<protein>
    <recommendedName>
        <fullName evidence="7">LD-carboxypeptidase C-terminal domain-containing protein</fullName>
    </recommendedName>
</protein>
<gene>
    <name evidence="5" type="ORF">FHL15_003530</name>
</gene>
<evidence type="ECO:0008006" key="7">
    <source>
        <dbReference type="Google" id="ProtNLM"/>
    </source>
</evidence>
<dbReference type="Proteomes" id="UP000319160">
    <property type="component" value="Unassembled WGS sequence"/>
</dbReference>
<dbReference type="STRING" id="2512241.A0A553I5U1"/>
<evidence type="ECO:0000259" key="3">
    <source>
        <dbReference type="Pfam" id="PF02016"/>
    </source>
</evidence>
<dbReference type="EMBL" id="VFLP01000015">
    <property type="protein sequence ID" value="TRX95572.1"/>
    <property type="molecule type" value="Genomic_DNA"/>
</dbReference>
<dbReference type="Gene3D" id="3.50.30.60">
    <property type="entry name" value="LD-carboxypeptidase A C-terminal domain-like"/>
    <property type="match status" value="1"/>
</dbReference>
<dbReference type="InterPro" id="IPR027478">
    <property type="entry name" value="LdcA_N"/>
</dbReference>
<evidence type="ECO:0000313" key="6">
    <source>
        <dbReference type="Proteomes" id="UP000319160"/>
    </source>
</evidence>
<feature type="domain" description="LD-carboxypeptidase C-terminal" evidence="4">
    <location>
        <begin position="217"/>
        <end position="343"/>
    </location>
</feature>
<dbReference type="InterPro" id="IPR040921">
    <property type="entry name" value="Peptidase_S66C"/>
</dbReference>
<dbReference type="Pfam" id="PF02016">
    <property type="entry name" value="Peptidase_S66"/>
    <property type="match status" value="1"/>
</dbReference>
<evidence type="ECO:0000256" key="2">
    <source>
        <dbReference type="ARBA" id="ARBA00022801"/>
    </source>
</evidence>
<evidence type="ECO:0000313" key="5">
    <source>
        <dbReference type="EMBL" id="TRX95572.1"/>
    </source>
</evidence>
<dbReference type="InterPro" id="IPR003507">
    <property type="entry name" value="S66_fam"/>
</dbReference>
<dbReference type="InterPro" id="IPR040449">
    <property type="entry name" value="Peptidase_S66_N"/>
</dbReference>
<accession>A0A553I5U1</accession>
<dbReference type="PANTHER" id="PTHR30237:SF4">
    <property type="entry name" value="LD-CARBOXYPEPTIDASE C-TERMINAL DOMAIN-CONTAINING PROTEIN"/>
    <property type="match status" value="1"/>
</dbReference>
<dbReference type="InterPro" id="IPR029062">
    <property type="entry name" value="Class_I_gatase-like"/>
</dbReference>
<name>A0A553I5U1_9PEZI</name>
<comment type="similarity">
    <text evidence="1">Belongs to the peptidase S66 family.</text>
</comment>
<sequence>MPSPIIPKALQSGGTIAWISPSARLNDKLPMVMSRATAVLTNKGYKIREFYTVDTGIQNGIANRLSELRAAFTDPNIDAIITTIGGSTFTELLPALLADTSLHEAIRAHPKIVVGFSDITGLHWFLHAVTGLRTFYGPGAIPELGELASLDDEDSALAFNARNLFRAIADREPIGDVDRSRFYAPKLPSFFYPGNRDEPNELVSNDGWTWIRPGKGKGRLFGGCLTVMARLAGVPSIVPDWRGRIVFLETAIAEDEVSGNPIYRVQAGIADLIAQGVFDDVTGLVVGRPFGYDTPELRKQYIDVIKELLCDGPFGEKKFPILFNVDFGHTSPMVTLPFDTLASLDSDKDQFAILESAVV</sequence>
<organism evidence="5 6">
    <name type="scientific">Xylaria flabelliformis</name>
    <dbReference type="NCBI Taxonomy" id="2512241"/>
    <lineage>
        <taxon>Eukaryota</taxon>
        <taxon>Fungi</taxon>
        <taxon>Dikarya</taxon>
        <taxon>Ascomycota</taxon>
        <taxon>Pezizomycotina</taxon>
        <taxon>Sordariomycetes</taxon>
        <taxon>Xylariomycetidae</taxon>
        <taxon>Xylariales</taxon>
        <taxon>Xylariaceae</taxon>
        <taxon>Xylaria</taxon>
    </lineage>
</organism>
<comment type="caution">
    <text evidence="5">The sequence shown here is derived from an EMBL/GenBank/DDBJ whole genome shotgun (WGS) entry which is preliminary data.</text>
</comment>
<proteinExistence type="inferred from homology"/>
<dbReference type="OrthoDB" id="5186469at2759"/>
<dbReference type="Gene3D" id="3.40.50.10740">
    <property type="entry name" value="Class I glutamine amidotransferase-like"/>
    <property type="match status" value="1"/>
</dbReference>
<reference evidence="6" key="1">
    <citation type="submission" date="2019-06" db="EMBL/GenBank/DDBJ databases">
        <title>Draft genome sequence of the griseofulvin-producing fungus Xylaria cubensis strain G536.</title>
        <authorList>
            <person name="Mead M.E."/>
            <person name="Raja H.A."/>
            <person name="Steenwyk J.L."/>
            <person name="Knowles S.L."/>
            <person name="Oberlies N.H."/>
            <person name="Rokas A."/>
        </authorList>
    </citation>
    <scope>NUCLEOTIDE SEQUENCE [LARGE SCALE GENOMIC DNA]</scope>
    <source>
        <strain evidence="6">G536</strain>
    </source>
</reference>
<keyword evidence="2" id="KW-0378">Hydrolase</keyword>
<evidence type="ECO:0000259" key="4">
    <source>
        <dbReference type="Pfam" id="PF17676"/>
    </source>
</evidence>
<dbReference type="AlphaFoldDB" id="A0A553I5U1"/>
<dbReference type="PIRSF" id="PIRSF028757">
    <property type="entry name" value="LD-carboxypeptidase"/>
    <property type="match status" value="1"/>
</dbReference>
<keyword evidence="6" id="KW-1185">Reference proteome</keyword>
<dbReference type="SUPFAM" id="SSF141986">
    <property type="entry name" value="LD-carboxypeptidase A C-terminal domain-like"/>
    <property type="match status" value="1"/>
</dbReference>
<dbReference type="PANTHER" id="PTHR30237">
    <property type="entry name" value="MURAMOYLTETRAPEPTIDE CARBOXYPEPTIDASE"/>
    <property type="match status" value="1"/>
</dbReference>
<dbReference type="Pfam" id="PF17676">
    <property type="entry name" value="Peptidase_S66C"/>
    <property type="match status" value="1"/>
</dbReference>
<feature type="domain" description="LD-carboxypeptidase N-terminal" evidence="3">
    <location>
        <begin position="16"/>
        <end position="137"/>
    </location>
</feature>
<dbReference type="CDD" id="cd07062">
    <property type="entry name" value="Peptidase_S66_mccF_like"/>
    <property type="match status" value="1"/>
</dbReference>
<evidence type="ECO:0000256" key="1">
    <source>
        <dbReference type="ARBA" id="ARBA00010233"/>
    </source>
</evidence>